<dbReference type="AlphaFoldDB" id="A0A953L6H3"/>
<proteinExistence type="predicted"/>
<protein>
    <recommendedName>
        <fullName evidence="3">Transcriptional regulator, ArsR family</fullName>
    </recommendedName>
</protein>
<dbReference type="Proteomes" id="UP000753961">
    <property type="component" value="Unassembled WGS sequence"/>
</dbReference>
<organism evidence="1 2">
    <name type="scientific">Membranihabitans marinus</name>
    <dbReference type="NCBI Taxonomy" id="1227546"/>
    <lineage>
        <taxon>Bacteria</taxon>
        <taxon>Pseudomonadati</taxon>
        <taxon>Bacteroidota</taxon>
        <taxon>Saprospiria</taxon>
        <taxon>Saprospirales</taxon>
        <taxon>Saprospiraceae</taxon>
        <taxon>Membranihabitans</taxon>
    </lineage>
</organism>
<dbReference type="InterPro" id="IPR036388">
    <property type="entry name" value="WH-like_DNA-bd_sf"/>
</dbReference>
<dbReference type="EMBL" id="JAHVHU010000005">
    <property type="protein sequence ID" value="MBY5957642.1"/>
    <property type="molecule type" value="Genomic_DNA"/>
</dbReference>
<keyword evidence="2" id="KW-1185">Reference proteome</keyword>
<dbReference type="RefSeq" id="WP_222579160.1">
    <property type="nucleotide sequence ID" value="NZ_JAHVHU010000005.1"/>
</dbReference>
<evidence type="ECO:0000313" key="1">
    <source>
        <dbReference type="EMBL" id="MBY5957642.1"/>
    </source>
</evidence>
<dbReference type="InterPro" id="IPR036390">
    <property type="entry name" value="WH_DNA-bd_sf"/>
</dbReference>
<accession>A0A953L6H3</accession>
<comment type="caution">
    <text evidence="1">The sequence shown here is derived from an EMBL/GenBank/DDBJ whole genome shotgun (WGS) entry which is preliminary data.</text>
</comment>
<evidence type="ECO:0000313" key="2">
    <source>
        <dbReference type="Proteomes" id="UP000753961"/>
    </source>
</evidence>
<name>A0A953L6H3_9BACT</name>
<dbReference type="Gene3D" id="1.10.10.10">
    <property type="entry name" value="Winged helix-like DNA-binding domain superfamily/Winged helix DNA-binding domain"/>
    <property type="match status" value="1"/>
</dbReference>
<sequence length="223" mass="25930">MKVDNVWSDIKDAHLGSFDILSPLRDGRAYTLIELSNAANTNRDYTHKFLDKLIRAGILHTRRNRKRTYYYLENELAAELAIFLKLPEDVNEKTLPDGMKFCRHCYRHLAGYVGVKLTEALVNRRFLIGQEVDYVVTERGWKMLSELGIKQSDFDDTKPLTKQCLDFSERKSHLGGQLGDALLDRMLTREWMVHVQDSRLIRMTDKGREELQMIIGEDLFHPG</sequence>
<gene>
    <name evidence="1" type="ORF">KUV50_05840</name>
</gene>
<reference evidence="1" key="1">
    <citation type="submission" date="2021-06" db="EMBL/GenBank/DDBJ databases">
        <title>44 bacteria genomes isolated from Dapeng, Shenzhen.</title>
        <authorList>
            <person name="Zheng W."/>
            <person name="Yu S."/>
            <person name="Huang Y."/>
        </authorList>
    </citation>
    <scope>NUCLEOTIDE SEQUENCE</scope>
    <source>
        <strain evidence="1">DP5N28-2</strain>
    </source>
</reference>
<evidence type="ECO:0008006" key="3">
    <source>
        <dbReference type="Google" id="ProtNLM"/>
    </source>
</evidence>
<dbReference type="SUPFAM" id="SSF46785">
    <property type="entry name" value="Winged helix' DNA-binding domain"/>
    <property type="match status" value="1"/>
</dbReference>